<name>A0A3P1BRX7_9BACT</name>
<sequence length="69" mass="7902">MAWQKSVRRRGGTYELKNGKPHEKIDYHSWDSTAVGKVLAMGCTASRTQPTTFRLKFFKDGISPVRYLP</sequence>
<keyword evidence="2" id="KW-1185">Reference proteome</keyword>
<dbReference type="EMBL" id="RQJO01000008">
    <property type="protein sequence ID" value="RRB03830.1"/>
    <property type="molecule type" value="Genomic_DNA"/>
</dbReference>
<comment type="caution">
    <text evidence="1">The sequence shown here is derived from an EMBL/GenBank/DDBJ whole genome shotgun (WGS) entry which is preliminary data.</text>
</comment>
<organism evidence="1 2">
    <name type="scientific">Larkinella rosea</name>
    <dbReference type="NCBI Taxonomy" id="2025312"/>
    <lineage>
        <taxon>Bacteria</taxon>
        <taxon>Pseudomonadati</taxon>
        <taxon>Bacteroidota</taxon>
        <taxon>Cytophagia</taxon>
        <taxon>Cytophagales</taxon>
        <taxon>Spirosomataceae</taxon>
        <taxon>Larkinella</taxon>
    </lineage>
</organism>
<proteinExistence type="predicted"/>
<protein>
    <submittedName>
        <fullName evidence="1">Uncharacterized protein</fullName>
    </submittedName>
</protein>
<dbReference type="AlphaFoldDB" id="A0A3P1BRX7"/>
<accession>A0A3P1BRX7</accession>
<reference evidence="1 2" key="1">
    <citation type="submission" date="2018-11" db="EMBL/GenBank/DDBJ databases">
        <authorList>
            <person name="Zhou Z."/>
            <person name="Wang G."/>
        </authorList>
    </citation>
    <scope>NUCLEOTIDE SEQUENCE [LARGE SCALE GENOMIC DNA]</scope>
    <source>
        <strain evidence="1 2">KCTC52004</strain>
    </source>
</reference>
<evidence type="ECO:0000313" key="1">
    <source>
        <dbReference type="EMBL" id="RRB03830.1"/>
    </source>
</evidence>
<dbReference type="OrthoDB" id="941042at2"/>
<dbReference type="Proteomes" id="UP000271925">
    <property type="component" value="Unassembled WGS sequence"/>
</dbReference>
<evidence type="ECO:0000313" key="2">
    <source>
        <dbReference type="Proteomes" id="UP000271925"/>
    </source>
</evidence>
<dbReference type="RefSeq" id="WP_124873945.1">
    <property type="nucleotide sequence ID" value="NZ_RQJO01000008.1"/>
</dbReference>
<gene>
    <name evidence="1" type="ORF">EHT25_09835</name>
</gene>